<gene>
    <name evidence="1" type="ORF">A3D07_01210</name>
</gene>
<dbReference type="Proteomes" id="UP000177124">
    <property type="component" value="Unassembled WGS sequence"/>
</dbReference>
<dbReference type="STRING" id="1797716.A3D07_01210"/>
<accession>A0A1F5GEE9</accession>
<reference evidence="1 2" key="1">
    <citation type="journal article" date="2016" name="Nat. Commun.">
        <title>Thousands of microbial genomes shed light on interconnected biogeochemical processes in an aquifer system.</title>
        <authorList>
            <person name="Anantharaman K."/>
            <person name="Brown C.T."/>
            <person name="Hug L.A."/>
            <person name="Sharon I."/>
            <person name="Castelle C.J."/>
            <person name="Probst A.J."/>
            <person name="Thomas B.C."/>
            <person name="Singh A."/>
            <person name="Wilkins M.J."/>
            <person name="Karaoz U."/>
            <person name="Brodie E.L."/>
            <person name="Williams K.H."/>
            <person name="Hubbard S.S."/>
            <person name="Banfield J.F."/>
        </authorList>
    </citation>
    <scope>NUCLEOTIDE SEQUENCE [LARGE SCALE GENOMIC DNA]</scope>
</reference>
<comment type="caution">
    <text evidence="1">The sequence shown here is derived from an EMBL/GenBank/DDBJ whole genome shotgun (WGS) entry which is preliminary data.</text>
</comment>
<protein>
    <submittedName>
        <fullName evidence="1">Uncharacterized protein</fullName>
    </submittedName>
</protein>
<proteinExistence type="predicted"/>
<evidence type="ECO:0000313" key="1">
    <source>
        <dbReference type="EMBL" id="OGD90215.1"/>
    </source>
</evidence>
<dbReference type="EMBL" id="MFBF01000051">
    <property type="protein sequence ID" value="OGD90215.1"/>
    <property type="molecule type" value="Genomic_DNA"/>
</dbReference>
<sequence>MHKYNQSAFHLRAYFWELWSVWDYILQQVNSETLKLDPGRVRRDLLEKLKRKCPNYKYLKDLEEIQENDRLIRIKLIRDYAHKWQIDPYLIDYHGSIVNVICLNNLDAKDKKLPRQINIDRNDLWFMENVVKTLSEKGFFKGKKS</sequence>
<evidence type="ECO:0000313" key="2">
    <source>
        <dbReference type="Proteomes" id="UP000177124"/>
    </source>
</evidence>
<dbReference type="AlphaFoldDB" id="A0A1F5GEE9"/>
<organism evidence="1 2">
    <name type="scientific">Candidatus Curtissbacteria bacterium RIFCSPHIGHO2_02_FULL_42_15</name>
    <dbReference type="NCBI Taxonomy" id="1797716"/>
    <lineage>
        <taxon>Bacteria</taxon>
        <taxon>Candidatus Curtissiibacteriota</taxon>
    </lineage>
</organism>
<name>A0A1F5GEE9_9BACT</name>